<organism evidence="2 3">
    <name type="scientific">Crepidotus variabilis</name>
    <dbReference type="NCBI Taxonomy" id="179855"/>
    <lineage>
        <taxon>Eukaryota</taxon>
        <taxon>Fungi</taxon>
        <taxon>Dikarya</taxon>
        <taxon>Basidiomycota</taxon>
        <taxon>Agaricomycotina</taxon>
        <taxon>Agaricomycetes</taxon>
        <taxon>Agaricomycetidae</taxon>
        <taxon>Agaricales</taxon>
        <taxon>Agaricineae</taxon>
        <taxon>Crepidotaceae</taxon>
        <taxon>Crepidotus</taxon>
    </lineage>
</organism>
<feature type="region of interest" description="Disordered" evidence="1">
    <location>
        <begin position="127"/>
        <end position="159"/>
    </location>
</feature>
<dbReference type="AlphaFoldDB" id="A0A9P6JT70"/>
<feature type="region of interest" description="Disordered" evidence="1">
    <location>
        <begin position="693"/>
        <end position="718"/>
    </location>
</feature>
<feature type="compositionally biased region" description="Polar residues" evidence="1">
    <location>
        <begin position="413"/>
        <end position="423"/>
    </location>
</feature>
<feature type="compositionally biased region" description="Low complexity" evidence="1">
    <location>
        <begin position="281"/>
        <end position="290"/>
    </location>
</feature>
<feature type="region of interest" description="Disordered" evidence="1">
    <location>
        <begin position="385"/>
        <end position="428"/>
    </location>
</feature>
<dbReference type="Proteomes" id="UP000807306">
    <property type="component" value="Unassembled WGS sequence"/>
</dbReference>
<feature type="compositionally biased region" description="Low complexity" evidence="1">
    <location>
        <begin position="1"/>
        <end position="25"/>
    </location>
</feature>
<accession>A0A9P6JT70</accession>
<feature type="region of interest" description="Disordered" evidence="1">
    <location>
        <begin position="1"/>
        <end position="56"/>
    </location>
</feature>
<feature type="region of interest" description="Disordered" evidence="1">
    <location>
        <begin position="492"/>
        <end position="573"/>
    </location>
</feature>
<proteinExistence type="predicted"/>
<feature type="region of interest" description="Disordered" evidence="1">
    <location>
        <begin position="183"/>
        <end position="226"/>
    </location>
</feature>
<feature type="compositionally biased region" description="Polar residues" evidence="1">
    <location>
        <begin position="133"/>
        <end position="159"/>
    </location>
</feature>
<feature type="compositionally biased region" description="Pro residues" evidence="1">
    <location>
        <begin position="268"/>
        <end position="280"/>
    </location>
</feature>
<comment type="caution">
    <text evidence="2">The sequence shown here is derived from an EMBL/GenBank/DDBJ whole genome shotgun (WGS) entry which is preliminary data.</text>
</comment>
<sequence length="718" mass="78512">MQYSRNNAASSNRSWVYPYNQSSAPLPAPQPLNLPPAVHDHEHLPNPYPSRQHHAQHGLRVVNNTPDIEEHRPIEDDSYMPVDYQPPKKKKSIFGKMFKGAGRIPEVLGYGVGAGLSDKRKMKRMGTLDDGYGSSTVTRTDTLPRYTSPSSSSQYEQPHSTLGLNFHPQHHPVDTTIDEYPEFEETHTPPPDVVRLSDTVPPPVPLRASRSRRVPPPSVDTFEDELNIPGGLTASRYMDHPATETFTPGNPVERTTVMVYDRDSRYPDPAPLPLTPPPVSRPVSSGPGLSYATPDPLPPPPLQPLRPISVVLQPPVPAPATVEVTPPVITSTNRLSHRTPTGPRPLSIVTTPLNANPLPPSQTTAPGAAISVTTNPVPVTPAQPQNAFSRPQDIMSPVSAQPFPTTDYMKMTHSPSSHHTGTASSPTTFSLDPSFSSDLSPFVRFVRTLYHMPWISHDRVTVDYLPNEGVIGLRQKATRKRAKSIPWYNALGERGRRDSGSVELLSGHKGLGKHDDRKTSISKPRKHGKSGGYMRTRRRHHHHHHHSSSSKRRHHHGHESHRHTSSTENVPLPPTSPMYSFPYSPYPYAPYPGFPVPAIAGGQTPPSPKGAQATVQTSPHGVYPPYQPLMAPPHMYFFAQPQVASPSGKQNVPAVLVPGAVDHDHARHKSISSAKTAGTSVVPPVLIPGVADEEHKDTVKLSSASQKTNRQSVPGAFA</sequence>
<evidence type="ECO:0000313" key="3">
    <source>
        <dbReference type="Proteomes" id="UP000807306"/>
    </source>
</evidence>
<gene>
    <name evidence="2" type="ORF">CPB83DRAFT_109740</name>
</gene>
<feature type="region of interest" description="Disordered" evidence="1">
    <location>
        <begin position="263"/>
        <end position="299"/>
    </location>
</feature>
<protein>
    <submittedName>
        <fullName evidence="2">Uncharacterized protein</fullName>
    </submittedName>
</protein>
<dbReference type="OrthoDB" id="3058472at2759"/>
<evidence type="ECO:0000313" key="2">
    <source>
        <dbReference type="EMBL" id="KAF9531544.1"/>
    </source>
</evidence>
<feature type="compositionally biased region" description="Polar residues" evidence="1">
    <location>
        <begin position="700"/>
        <end position="712"/>
    </location>
</feature>
<name>A0A9P6JT70_9AGAR</name>
<evidence type="ECO:0000256" key="1">
    <source>
        <dbReference type="SAM" id="MobiDB-lite"/>
    </source>
</evidence>
<keyword evidence="3" id="KW-1185">Reference proteome</keyword>
<dbReference type="EMBL" id="MU157835">
    <property type="protein sequence ID" value="KAF9531544.1"/>
    <property type="molecule type" value="Genomic_DNA"/>
</dbReference>
<feature type="compositionally biased region" description="Basic residues" evidence="1">
    <location>
        <begin position="523"/>
        <end position="564"/>
    </location>
</feature>
<reference evidence="2" key="1">
    <citation type="submission" date="2020-11" db="EMBL/GenBank/DDBJ databases">
        <authorList>
            <consortium name="DOE Joint Genome Institute"/>
            <person name="Ahrendt S."/>
            <person name="Riley R."/>
            <person name="Andreopoulos W."/>
            <person name="Labutti K."/>
            <person name="Pangilinan J."/>
            <person name="Ruiz-Duenas F.J."/>
            <person name="Barrasa J.M."/>
            <person name="Sanchez-Garcia M."/>
            <person name="Camarero S."/>
            <person name="Miyauchi S."/>
            <person name="Serrano A."/>
            <person name="Linde D."/>
            <person name="Babiker R."/>
            <person name="Drula E."/>
            <person name="Ayuso-Fernandez I."/>
            <person name="Pacheco R."/>
            <person name="Padilla G."/>
            <person name="Ferreira P."/>
            <person name="Barriuso J."/>
            <person name="Kellner H."/>
            <person name="Castanera R."/>
            <person name="Alfaro M."/>
            <person name="Ramirez L."/>
            <person name="Pisabarro A.G."/>
            <person name="Kuo A."/>
            <person name="Tritt A."/>
            <person name="Lipzen A."/>
            <person name="He G."/>
            <person name="Yan M."/>
            <person name="Ng V."/>
            <person name="Cullen D."/>
            <person name="Martin F."/>
            <person name="Rosso M.-N."/>
            <person name="Henrissat B."/>
            <person name="Hibbett D."/>
            <person name="Martinez A.T."/>
            <person name="Grigoriev I.V."/>
        </authorList>
    </citation>
    <scope>NUCLEOTIDE SEQUENCE</scope>
    <source>
        <strain evidence="2">CBS 506.95</strain>
    </source>
</reference>